<reference evidence="2" key="1">
    <citation type="submission" date="2010-02" db="EMBL/GenBank/DDBJ databases">
        <title>Complete sequence of chromosome of Natrialba magadii ATCC 43099.</title>
        <authorList>
            <consortium name="US DOE Joint Genome Institute"/>
            <person name="Lucas S."/>
            <person name="Copeland A."/>
            <person name="Lapidus A."/>
            <person name="Cheng J.-F."/>
            <person name="Bruce D."/>
            <person name="Goodwin L."/>
            <person name="Pitluck S."/>
            <person name="Davenport K."/>
            <person name="Saunders E."/>
            <person name="Detter J.C."/>
            <person name="Han C."/>
            <person name="Tapia R."/>
            <person name="Land M."/>
            <person name="Hauser L."/>
            <person name="Kyrpides N."/>
            <person name="Mikhailova N."/>
            <person name="De Castro R.E."/>
            <person name="Maupin-Furlow J.A."/>
            <person name="Woyke T."/>
        </authorList>
    </citation>
    <scope>NUCLEOTIDE SEQUENCE [LARGE SCALE GENOMIC DNA]</scope>
    <source>
        <strain evidence="2">ATCC 43099 / DSM 3394 / CCM 3739 / CIP 104546 / IAM 13178 / JCM 8861 / NBRC 102185 / NCIMB 2190 / MS3</strain>
    </source>
</reference>
<proteinExistence type="predicted"/>
<protein>
    <submittedName>
        <fullName evidence="1">Small CPxCG-related zinc finger protein</fullName>
    </submittedName>
</protein>
<dbReference type="AlphaFoldDB" id="D3SX52"/>
<organism evidence="1 2">
    <name type="scientific">Natrialba magadii (strain ATCC 43099 / DSM 3394 / CCM 3739 / CIP 104546 / IAM 13178 / JCM 8861 / NBRC 102185 / NCIMB 2190 / MS3)</name>
    <name type="common">Natronobacterium magadii</name>
    <dbReference type="NCBI Taxonomy" id="547559"/>
    <lineage>
        <taxon>Archaea</taxon>
        <taxon>Methanobacteriati</taxon>
        <taxon>Methanobacteriota</taxon>
        <taxon>Stenosarchaea group</taxon>
        <taxon>Halobacteria</taxon>
        <taxon>Halobacteriales</taxon>
        <taxon>Natrialbaceae</taxon>
        <taxon>Natrialba</taxon>
    </lineage>
</organism>
<evidence type="ECO:0000313" key="1">
    <source>
        <dbReference type="EMBL" id="ADD03872.1"/>
    </source>
</evidence>
<dbReference type="EMBL" id="CP001932">
    <property type="protein sequence ID" value="ADD03872.1"/>
    <property type="molecule type" value="Genomic_DNA"/>
</dbReference>
<keyword evidence="2" id="KW-1185">Reference proteome</keyword>
<dbReference type="Proteomes" id="UP000001879">
    <property type="component" value="Chromosome"/>
</dbReference>
<evidence type="ECO:0000313" key="2">
    <source>
        <dbReference type="Proteomes" id="UP000001879"/>
    </source>
</evidence>
<name>D3SX52_NATMM</name>
<accession>D3SX52</accession>
<dbReference type="HOGENOM" id="CLU_3163217_0_0_2"/>
<gene>
    <name evidence="1" type="ordered locus">Nmag_0280</name>
</gene>
<dbReference type="STRING" id="547559.Nmag_0280"/>
<sequence>MSDLENVEPDRWGTFDCPDCGAPCHVSWVECGSCDRPLVGHKEESSP</sequence>
<dbReference type="KEGG" id="nmg:Nmag_0280"/>
<reference evidence="1 2" key="2">
    <citation type="journal article" date="2012" name="BMC Genomics">
        <title>A comparative genomics perspective on the genetic content of the alkaliphilic haloarchaeon Natrialba magadii ATCC 43099T.</title>
        <authorList>
            <person name="Siddaramappa S."/>
            <person name="Challacombe J.F."/>
            <person name="Decastro R.E."/>
            <person name="Pfeiffer F."/>
            <person name="Sastre D.E."/>
            <person name="Gimenez M.I."/>
            <person name="Paggi R.A."/>
            <person name="Detter J.C."/>
            <person name="Davenport K.W."/>
            <person name="Goodwin L.A."/>
            <person name="Kyrpides N."/>
            <person name="Tapia R."/>
            <person name="Pitluck S."/>
            <person name="Lucas S."/>
            <person name="Woyke T."/>
            <person name="Maupin-Furlow J.A."/>
        </authorList>
    </citation>
    <scope>NUCLEOTIDE SEQUENCE [LARGE SCALE GENOMIC DNA]</scope>
    <source>
        <strain evidence="2">ATCC 43099 / DSM 3394 / CCM 3739 / CIP 104546 / IAM 13178 / JCM 8861 / NBRC 102185 / NCIMB 2190 / MS3</strain>
    </source>
</reference>
<dbReference type="PaxDb" id="547559-Nmag_0280"/>